<dbReference type="Proteomes" id="UP000077143">
    <property type="component" value="Chromosome"/>
</dbReference>
<accession>A0A172UI79</accession>
<dbReference type="KEGG" id="madi:A7U43_05535"/>
<gene>
    <name evidence="2" type="ORF">A7U43_05535</name>
</gene>
<evidence type="ECO:0000313" key="3">
    <source>
        <dbReference type="Proteomes" id="UP000077143"/>
    </source>
</evidence>
<dbReference type="OrthoDB" id="4625712at2"/>
<reference evidence="2 3" key="1">
    <citation type="submission" date="2016-05" db="EMBL/GenBank/DDBJ databases">
        <title>Complete genome sequence of a phthalic acid esters degrading Mycobacterium sp. YC-RL4.</title>
        <authorList>
            <person name="Ren L."/>
            <person name="Fan S."/>
            <person name="Ruth N."/>
            <person name="Jia Y."/>
            <person name="Wang J."/>
            <person name="Qiao C."/>
        </authorList>
    </citation>
    <scope>NUCLEOTIDE SEQUENCE [LARGE SCALE GENOMIC DNA]</scope>
    <source>
        <strain evidence="2 3">YC-RL4</strain>
    </source>
</reference>
<dbReference type="EMBL" id="CP015596">
    <property type="protein sequence ID" value="ANE78862.1"/>
    <property type="molecule type" value="Genomic_DNA"/>
</dbReference>
<keyword evidence="3" id="KW-1185">Reference proteome</keyword>
<keyword evidence="1" id="KW-0472">Membrane</keyword>
<name>A0A172UI79_9MYCO</name>
<dbReference type="STRING" id="1682113.A7U43_05535"/>
<feature type="transmembrane region" description="Helical" evidence="1">
    <location>
        <begin position="70"/>
        <end position="88"/>
    </location>
</feature>
<sequence>MLTGNYLDVLIPLLVAALAAAGSVVGMKFRDADSYGRRRGIWLLMLVAVSAIATYAALDSTSAGGSILEATGLAAAAVAAAIGAHVLWRRVVFDTERSTVTRATLATGLAVAVIIAAVSWSYVDGKACRQVAPLVALSAQSFVMPSFSTEQGPTPGDFEERARAIRDQARQIAPGEIAEHAGRLADLAGQIAFAVRNDDTAQHALLGAQYYEELKPIMRTCRIGLGA</sequence>
<organism evidence="2 3">
    <name type="scientific">Mycobacterium adipatum</name>
    <dbReference type="NCBI Taxonomy" id="1682113"/>
    <lineage>
        <taxon>Bacteria</taxon>
        <taxon>Bacillati</taxon>
        <taxon>Actinomycetota</taxon>
        <taxon>Actinomycetes</taxon>
        <taxon>Mycobacteriales</taxon>
        <taxon>Mycobacteriaceae</taxon>
        <taxon>Mycobacterium</taxon>
    </lineage>
</organism>
<dbReference type="RefSeq" id="WP_067992106.1">
    <property type="nucleotide sequence ID" value="NZ_CP015596.1"/>
</dbReference>
<keyword evidence="1" id="KW-1133">Transmembrane helix</keyword>
<evidence type="ECO:0000256" key="1">
    <source>
        <dbReference type="SAM" id="Phobius"/>
    </source>
</evidence>
<dbReference type="AlphaFoldDB" id="A0A172UI79"/>
<feature type="transmembrane region" description="Helical" evidence="1">
    <location>
        <begin position="100"/>
        <end position="123"/>
    </location>
</feature>
<evidence type="ECO:0000313" key="2">
    <source>
        <dbReference type="EMBL" id="ANE78862.1"/>
    </source>
</evidence>
<protein>
    <submittedName>
        <fullName evidence="2">Uncharacterized protein</fullName>
    </submittedName>
</protein>
<feature type="transmembrane region" description="Helical" evidence="1">
    <location>
        <begin position="6"/>
        <end position="29"/>
    </location>
</feature>
<feature type="transmembrane region" description="Helical" evidence="1">
    <location>
        <begin position="41"/>
        <end position="58"/>
    </location>
</feature>
<proteinExistence type="predicted"/>
<keyword evidence="1" id="KW-0812">Transmembrane</keyword>